<evidence type="ECO:0000313" key="1">
    <source>
        <dbReference type="EMBL" id="CAA9342404.1"/>
    </source>
</evidence>
<dbReference type="EMBL" id="CADCTQ010000667">
    <property type="protein sequence ID" value="CAA9342404.1"/>
    <property type="molecule type" value="Genomic_DNA"/>
</dbReference>
<name>A0A6J4LVZ5_9SPHI</name>
<proteinExistence type="predicted"/>
<protein>
    <submittedName>
        <fullName evidence="1">Uncharacterized protein</fullName>
    </submittedName>
</protein>
<reference evidence="1" key="1">
    <citation type="submission" date="2020-02" db="EMBL/GenBank/DDBJ databases">
        <authorList>
            <person name="Meier V. D."/>
        </authorList>
    </citation>
    <scope>NUCLEOTIDE SEQUENCE</scope>
    <source>
        <strain evidence="1">AVDCRST_MAG56</strain>
    </source>
</reference>
<gene>
    <name evidence="1" type="ORF">AVDCRST_MAG56-7949</name>
</gene>
<sequence length="82" mass="9435">MVSMQEFASYNPFDQHMCICDHGVCLDGKQEGEYEVYLYSVASFFVEVRYHSLTERADPMTIFKKGPCLERYLAEITLPAAL</sequence>
<dbReference type="AlphaFoldDB" id="A0A6J4LVZ5"/>
<accession>A0A6J4LVZ5</accession>
<organism evidence="1">
    <name type="scientific">uncultured Cytophagales bacterium</name>
    <dbReference type="NCBI Taxonomy" id="158755"/>
    <lineage>
        <taxon>Bacteria</taxon>
        <taxon>Pseudomonadati</taxon>
        <taxon>Bacteroidota</taxon>
        <taxon>Sphingobacteriia</taxon>
        <taxon>Sphingobacteriales</taxon>
        <taxon>environmental samples</taxon>
    </lineage>
</organism>